<feature type="signal peptide" evidence="7">
    <location>
        <begin position="1"/>
        <end position="21"/>
    </location>
</feature>
<feature type="chain" id="PRO_5042030954" evidence="7">
    <location>
        <begin position="22"/>
        <end position="495"/>
    </location>
</feature>
<dbReference type="InterPro" id="IPR007248">
    <property type="entry name" value="Mpv17_PMP22"/>
</dbReference>
<dbReference type="EMBL" id="CAKOGP040001870">
    <property type="protein sequence ID" value="CAJ1954785.1"/>
    <property type="molecule type" value="Genomic_DNA"/>
</dbReference>
<dbReference type="Pfam" id="PF04117">
    <property type="entry name" value="Mpv17_PMP22"/>
    <property type="match status" value="1"/>
</dbReference>
<evidence type="ECO:0000313" key="8">
    <source>
        <dbReference type="EMBL" id="CAJ1954785.1"/>
    </source>
</evidence>
<keyword evidence="4" id="KW-1133">Transmembrane helix</keyword>
<dbReference type="Proteomes" id="UP001295423">
    <property type="component" value="Unassembled WGS sequence"/>
</dbReference>
<organism evidence="8 9">
    <name type="scientific">Cylindrotheca closterium</name>
    <dbReference type="NCBI Taxonomy" id="2856"/>
    <lineage>
        <taxon>Eukaryota</taxon>
        <taxon>Sar</taxon>
        <taxon>Stramenopiles</taxon>
        <taxon>Ochrophyta</taxon>
        <taxon>Bacillariophyta</taxon>
        <taxon>Bacillariophyceae</taxon>
        <taxon>Bacillariophycidae</taxon>
        <taxon>Bacillariales</taxon>
        <taxon>Bacillariaceae</taxon>
        <taxon>Cylindrotheca</taxon>
    </lineage>
</organism>
<keyword evidence="7" id="KW-0732">Signal</keyword>
<feature type="region of interest" description="Disordered" evidence="6">
    <location>
        <begin position="45"/>
        <end position="72"/>
    </location>
</feature>
<dbReference type="PANTHER" id="PTHR11266:SF17">
    <property type="entry name" value="PROTEIN MPV17"/>
    <property type="match status" value="1"/>
</dbReference>
<keyword evidence="9" id="KW-1185">Reference proteome</keyword>
<reference evidence="8" key="1">
    <citation type="submission" date="2023-08" db="EMBL/GenBank/DDBJ databases">
        <authorList>
            <person name="Audoor S."/>
            <person name="Bilcke G."/>
        </authorList>
    </citation>
    <scope>NUCLEOTIDE SEQUENCE</scope>
</reference>
<feature type="compositionally biased region" description="Low complexity" evidence="6">
    <location>
        <begin position="455"/>
        <end position="470"/>
    </location>
</feature>
<name>A0AAD2FWR5_9STRA</name>
<comment type="subcellular location">
    <subcellularLocation>
        <location evidence="1">Membrane</location>
        <topology evidence="1">Multi-pass membrane protein</topology>
    </subcellularLocation>
</comment>
<accession>A0AAD2FWR5</accession>
<keyword evidence="5" id="KW-0472">Membrane</keyword>
<dbReference type="GO" id="GO:0016020">
    <property type="term" value="C:membrane"/>
    <property type="evidence" value="ECO:0007669"/>
    <property type="project" value="UniProtKB-SubCell"/>
</dbReference>
<evidence type="ECO:0000256" key="4">
    <source>
        <dbReference type="ARBA" id="ARBA00022989"/>
    </source>
</evidence>
<dbReference type="AlphaFoldDB" id="A0AAD2FWR5"/>
<evidence type="ECO:0000256" key="3">
    <source>
        <dbReference type="ARBA" id="ARBA00022692"/>
    </source>
</evidence>
<dbReference type="PANTHER" id="PTHR11266">
    <property type="entry name" value="PEROXISOMAL MEMBRANE PROTEIN 2, PXMP2 MPV17"/>
    <property type="match status" value="1"/>
</dbReference>
<evidence type="ECO:0000256" key="5">
    <source>
        <dbReference type="ARBA" id="ARBA00023136"/>
    </source>
</evidence>
<dbReference type="GO" id="GO:0005737">
    <property type="term" value="C:cytoplasm"/>
    <property type="evidence" value="ECO:0007669"/>
    <property type="project" value="TreeGrafter"/>
</dbReference>
<evidence type="ECO:0000256" key="6">
    <source>
        <dbReference type="SAM" id="MobiDB-lite"/>
    </source>
</evidence>
<sequence length="495" mass="53979">MMRFLSLQLLLLSSLQSVASAFHVQHPNIHNNAAAAAAAISSSSSRHLSSTAPTTTGRRSLSSSSSSSKLHMLPPMPNPALFLPHEVLETSKTLMHMYQNALIDNPITTKALTSGVLATAGDLIAQVSAHKTTAVVEGNDDTKPSFDYDLARGICFLAFGAAYTGIFQHYWFDFLGNHITQWGETLHLWGPSHVSIPVRALYELKEWWAYFDVMAALEDPPSNTAVATAKLAVNQFLMIPTVYMPLFFAVTGSLAKLNLEESTDRAKNMYIPLLKRNYFYWLPVQFFQFLVVPQDFQILYISCASLVWTVILSSLATDQQQQQQQQQPQQLQQQQQQQMEQQQLPASTMAVTDSVTLEDLEEALLPEAARNLLENPNFGSTTIGGAFGLLASAANDGLVGGFVSNLLGATIGSGVAVTTAAGAVIGLLLSAQSSDKASESNPDWELLPEEAMRNLPESQLRQQQQQQKQPESSKDSSDFGSSPTLQAQVDAEGVR</sequence>
<evidence type="ECO:0000256" key="1">
    <source>
        <dbReference type="ARBA" id="ARBA00004141"/>
    </source>
</evidence>
<feature type="region of interest" description="Disordered" evidence="6">
    <location>
        <begin position="435"/>
        <end position="495"/>
    </location>
</feature>
<gene>
    <name evidence="8" type="ORF">CYCCA115_LOCUS15377</name>
</gene>
<comment type="similarity">
    <text evidence="2">Belongs to the peroxisomal membrane protein PXMP2/4 family.</text>
</comment>
<evidence type="ECO:0000313" key="9">
    <source>
        <dbReference type="Proteomes" id="UP001295423"/>
    </source>
</evidence>
<comment type="caution">
    <text evidence="8">The sequence shown here is derived from an EMBL/GenBank/DDBJ whole genome shotgun (WGS) entry which is preliminary data.</text>
</comment>
<protein>
    <submittedName>
        <fullName evidence="8">Uncharacterized protein</fullName>
    </submittedName>
</protein>
<evidence type="ECO:0000256" key="7">
    <source>
        <dbReference type="SAM" id="SignalP"/>
    </source>
</evidence>
<evidence type="ECO:0000256" key="2">
    <source>
        <dbReference type="ARBA" id="ARBA00006824"/>
    </source>
</evidence>
<proteinExistence type="inferred from homology"/>
<keyword evidence="3" id="KW-0812">Transmembrane</keyword>